<gene>
    <name evidence="3" type="ORF">ACFP1K_34765</name>
</gene>
<evidence type="ECO:0000313" key="3">
    <source>
        <dbReference type="EMBL" id="MFC6086377.1"/>
    </source>
</evidence>
<comment type="caution">
    <text evidence="3">The sequence shown here is derived from an EMBL/GenBank/DDBJ whole genome shotgun (WGS) entry which is preliminary data.</text>
</comment>
<feature type="compositionally biased region" description="Low complexity" evidence="1">
    <location>
        <begin position="1"/>
        <end position="21"/>
    </location>
</feature>
<dbReference type="InterPro" id="IPR046549">
    <property type="entry name" value="DUF6703"/>
</dbReference>
<evidence type="ECO:0000256" key="1">
    <source>
        <dbReference type="SAM" id="MobiDB-lite"/>
    </source>
</evidence>
<feature type="transmembrane region" description="Helical" evidence="2">
    <location>
        <begin position="105"/>
        <end position="124"/>
    </location>
</feature>
<reference evidence="4" key="1">
    <citation type="journal article" date="2019" name="Int. J. Syst. Evol. Microbiol.">
        <title>The Global Catalogue of Microorganisms (GCM) 10K type strain sequencing project: providing services to taxonomists for standard genome sequencing and annotation.</title>
        <authorList>
            <consortium name="The Broad Institute Genomics Platform"/>
            <consortium name="The Broad Institute Genome Sequencing Center for Infectious Disease"/>
            <person name="Wu L."/>
            <person name="Ma J."/>
        </authorList>
    </citation>
    <scope>NUCLEOTIDE SEQUENCE [LARGE SCALE GENOMIC DNA]</scope>
    <source>
        <strain evidence="4">JCM 30346</strain>
    </source>
</reference>
<organism evidence="3 4">
    <name type="scientific">Sphaerisporangium aureirubrum</name>
    <dbReference type="NCBI Taxonomy" id="1544736"/>
    <lineage>
        <taxon>Bacteria</taxon>
        <taxon>Bacillati</taxon>
        <taxon>Actinomycetota</taxon>
        <taxon>Actinomycetes</taxon>
        <taxon>Streptosporangiales</taxon>
        <taxon>Streptosporangiaceae</taxon>
        <taxon>Sphaerisporangium</taxon>
    </lineage>
</organism>
<keyword evidence="2" id="KW-0472">Membrane</keyword>
<proteinExistence type="predicted"/>
<feature type="transmembrane region" description="Helical" evidence="2">
    <location>
        <begin position="47"/>
        <end position="69"/>
    </location>
</feature>
<evidence type="ECO:0000313" key="4">
    <source>
        <dbReference type="Proteomes" id="UP001596137"/>
    </source>
</evidence>
<dbReference type="EMBL" id="JBHSRF010000085">
    <property type="protein sequence ID" value="MFC6086377.1"/>
    <property type="molecule type" value="Genomic_DNA"/>
</dbReference>
<accession>A0ABW1NV87</accession>
<keyword evidence="4" id="KW-1185">Reference proteome</keyword>
<sequence>MPPHPLARGAGAARPRGQRPLPRGEHFTTPGATGTRRAVERKSAAPLVYLYGLPRWVPPVVLVVLLLVGFAVPDWRGGVAVLPVLGFVAWLGYMSWPSLGRGARLLRIALATFLILLAADRFGLF</sequence>
<dbReference type="RefSeq" id="WP_380761562.1">
    <property type="nucleotide sequence ID" value="NZ_JBHSRF010000085.1"/>
</dbReference>
<evidence type="ECO:0000256" key="2">
    <source>
        <dbReference type="SAM" id="Phobius"/>
    </source>
</evidence>
<dbReference type="Proteomes" id="UP001596137">
    <property type="component" value="Unassembled WGS sequence"/>
</dbReference>
<feature type="region of interest" description="Disordered" evidence="1">
    <location>
        <begin position="1"/>
        <end position="38"/>
    </location>
</feature>
<name>A0ABW1NV87_9ACTN</name>
<keyword evidence="2" id="KW-0812">Transmembrane</keyword>
<keyword evidence="2" id="KW-1133">Transmembrane helix</keyword>
<protein>
    <submittedName>
        <fullName evidence="3">DUF6703 family protein</fullName>
    </submittedName>
</protein>
<dbReference type="Pfam" id="PF20444">
    <property type="entry name" value="DUF6703"/>
    <property type="match status" value="1"/>
</dbReference>
<feature type="transmembrane region" description="Helical" evidence="2">
    <location>
        <begin position="75"/>
        <end position="93"/>
    </location>
</feature>